<dbReference type="PROSITE" id="PS00622">
    <property type="entry name" value="HTH_LUXR_1"/>
    <property type="match status" value="1"/>
</dbReference>
<dbReference type="CDD" id="cd06170">
    <property type="entry name" value="LuxR_C_like"/>
    <property type="match status" value="1"/>
</dbReference>
<dbReference type="PROSITE" id="PS50043">
    <property type="entry name" value="HTH_LUXR_2"/>
    <property type="match status" value="1"/>
</dbReference>
<protein>
    <submittedName>
        <fullName evidence="5">Response regulator transcription factor</fullName>
    </submittedName>
</protein>
<dbReference type="InterPro" id="IPR016032">
    <property type="entry name" value="Sig_transdc_resp-reg_C-effctor"/>
</dbReference>
<dbReference type="AlphaFoldDB" id="A0A9E8ZHI6"/>
<dbReference type="PANTHER" id="PTHR44688">
    <property type="entry name" value="DNA-BINDING TRANSCRIPTIONAL ACTIVATOR DEVR_DOSR"/>
    <property type="match status" value="1"/>
</dbReference>
<keyword evidence="6" id="KW-1185">Reference proteome</keyword>
<feature type="domain" description="HTH luxR-type" evidence="4">
    <location>
        <begin position="3"/>
        <end position="68"/>
    </location>
</feature>
<dbReference type="Proteomes" id="UP001163152">
    <property type="component" value="Chromosome"/>
</dbReference>
<dbReference type="InterPro" id="IPR036388">
    <property type="entry name" value="WH-like_DNA-bd_sf"/>
</dbReference>
<evidence type="ECO:0000256" key="3">
    <source>
        <dbReference type="ARBA" id="ARBA00023163"/>
    </source>
</evidence>
<dbReference type="PRINTS" id="PR00038">
    <property type="entry name" value="HTHLUXR"/>
</dbReference>
<keyword evidence="2" id="KW-0238">DNA-binding</keyword>
<dbReference type="EMBL" id="CP113797">
    <property type="protein sequence ID" value="WAL61857.1"/>
    <property type="molecule type" value="Genomic_DNA"/>
</dbReference>
<gene>
    <name evidence="5" type="ORF">OXH18_07710</name>
</gene>
<keyword evidence="3" id="KW-0804">Transcription</keyword>
<accession>A0A9E8ZHI6</accession>
<evidence type="ECO:0000256" key="1">
    <source>
        <dbReference type="ARBA" id="ARBA00023015"/>
    </source>
</evidence>
<dbReference type="KEGG" id="tsin:OXH18_07710"/>
<dbReference type="Gene3D" id="1.10.10.10">
    <property type="entry name" value="Winged helix-like DNA-binding domain superfamily/Winged helix DNA-binding domain"/>
    <property type="match status" value="1"/>
</dbReference>
<sequence>MSTLHLSANLSARELQVLKLLAEGYSNPEIATSLCISISTVKTHVRNILNKFGVNHRIQAVVLAVRSGLVD</sequence>
<dbReference type="GO" id="GO:0003677">
    <property type="term" value="F:DNA binding"/>
    <property type="evidence" value="ECO:0007669"/>
    <property type="project" value="UniProtKB-KW"/>
</dbReference>
<name>A0A9E8ZHI6_9CYAN</name>
<proteinExistence type="predicted"/>
<dbReference type="Pfam" id="PF00196">
    <property type="entry name" value="GerE"/>
    <property type="match status" value="1"/>
</dbReference>
<dbReference type="PANTHER" id="PTHR44688:SF16">
    <property type="entry name" value="DNA-BINDING TRANSCRIPTIONAL ACTIVATOR DEVR_DOSR"/>
    <property type="match status" value="1"/>
</dbReference>
<evidence type="ECO:0000313" key="6">
    <source>
        <dbReference type="Proteomes" id="UP001163152"/>
    </source>
</evidence>
<organism evidence="5 6">
    <name type="scientific">Thermocoleostomius sinensis A174</name>
    <dbReference type="NCBI Taxonomy" id="2016057"/>
    <lineage>
        <taxon>Bacteria</taxon>
        <taxon>Bacillati</taxon>
        <taxon>Cyanobacteriota</taxon>
        <taxon>Cyanophyceae</taxon>
        <taxon>Oculatellales</taxon>
        <taxon>Oculatellaceae</taxon>
        <taxon>Thermocoleostomius</taxon>
    </lineage>
</organism>
<evidence type="ECO:0000313" key="5">
    <source>
        <dbReference type="EMBL" id="WAL61857.1"/>
    </source>
</evidence>
<evidence type="ECO:0000256" key="2">
    <source>
        <dbReference type="ARBA" id="ARBA00023125"/>
    </source>
</evidence>
<dbReference type="SUPFAM" id="SSF46894">
    <property type="entry name" value="C-terminal effector domain of the bipartite response regulators"/>
    <property type="match status" value="1"/>
</dbReference>
<dbReference type="GO" id="GO:0006355">
    <property type="term" value="P:regulation of DNA-templated transcription"/>
    <property type="evidence" value="ECO:0007669"/>
    <property type="project" value="InterPro"/>
</dbReference>
<keyword evidence="1" id="KW-0805">Transcription regulation</keyword>
<reference evidence="5" key="1">
    <citation type="submission" date="2022-12" db="EMBL/GenBank/DDBJ databases">
        <title>Polyphasic identification of a Novel Hot-Spring Cyanobacterium Ocullathermofonsia sinensis gen nov. sp. nov. and Genomic Insights on its Adaptations to the Thermal Habitat.</title>
        <authorList>
            <person name="Daroch M."/>
            <person name="Tang J."/>
            <person name="Jiang Y."/>
        </authorList>
    </citation>
    <scope>NUCLEOTIDE SEQUENCE</scope>
    <source>
        <strain evidence="5">PKUAC-SCTA174</strain>
    </source>
</reference>
<evidence type="ECO:0000259" key="4">
    <source>
        <dbReference type="PROSITE" id="PS50043"/>
    </source>
</evidence>
<dbReference type="InterPro" id="IPR000792">
    <property type="entry name" value="Tscrpt_reg_LuxR_C"/>
</dbReference>
<dbReference type="SMART" id="SM00421">
    <property type="entry name" value="HTH_LUXR"/>
    <property type="match status" value="1"/>
</dbReference>